<dbReference type="GO" id="GO:0007286">
    <property type="term" value="P:spermatid development"/>
    <property type="evidence" value="ECO:0007669"/>
    <property type="project" value="TreeGrafter"/>
</dbReference>
<dbReference type="Pfam" id="PF13863">
    <property type="entry name" value="DUF4200"/>
    <property type="match status" value="1"/>
</dbReference>
<name>A0A7K5T9C4_9FRIN</name>
<protein>
    <submittedName>
        <fullName evidence="4">CCD42 protein</fullName>
    </submittedName>
</protein>
<gene>
    <name evidence="4" type="primary">Ccdc42_1</name>
    <name evidence="4" type="ORF">UROPYL_R04429</name>
</gene>
<feature type="domain" description="DUF4200" evidence="3">
    <location>
        <begin position="12"/>
        <end position="128"/>
    </location>
</feature>
<organism evidence="4 5">
    <name type="scientific">Urocynchramus pylzowi</name>
    <dbReference type="NCBI Taxonomy" id="571890"/>
    <lineage>
        <taxon>Eukaryota</taxon>
        <taxon>Metazoa</taxon>
        <taxon>Chordata</taxon>
        <taxon>Craniata</taxon>
        <taxon>Vertebrata</taxon>
        <taxon>Euteleostomi</taxon>
        <taxon>Archelosauria</taxon>
        <taxon>Archosauria</taxon>
        <taxon>Dinosauria</taxon>
        <taxon>Saurischia</taxon>
        <taxon>Theropoda</taxon>
        <taxon>Coelurosauria</taxon>
        <taxon>Aves</taxon>
        <taxon>Neognathae</taxon>
        <taxon>Neoaves</taxon>
        <taxon>Telluraves</taxon>
        <taxon>Australaves</taxon>
        <taxon>Passeriformes</taxon>
        <taxon>Passeroidea</taxon>
        <taxon>Fringillidae</taxon>
        <taxon>Urocynchramus</taxon>
    </lineage>
</organism>
<evidence type="ECO:0000313" key="4">
    <source>
        <dbReference type="EMBL" id="NWT99758.1"/>
    </source>
</evidence>
<dbReference type="AlphaFoldDB" id="A0A7K5T9C4"/>
<dbReference type="PANTHER" id="PTHR21683:SF8">
    <property type="entry name" value="COILED-COIL DOMAIN-CONTAINING PROTEIN 42"/>
    <property type="match status" value="1"/>
</dbReference>
<accession>A0A7K5T9C4</accession>
<proteinExistence type="predicted"/>
<evidence type="ECO:0000256" key="2">
    <source>
        <dbReference type="SAM" id="Coils"/>
    </source>
</evidence>
<feature type="non-terminal residue" evidence="4">
    <location>
        <position position="1"/>
    </location>
</feature>
<feature type="non-terminal residue" evidence="4">
    <location>
        <position position="235"/>
    </location>
</feature>
<sequence length="235" mass="27802">EEDSNNSFMCVLKKIEEVRQMGKVVEETQQAFTARMQALAEQWIDLHARRAQLKAHVMTSGTTVKENERLRTQALKKAKEEKEENSKKESELLTARRELEALKKQHQELSKKLLKYSLFKRYLENVVENSQFHDIDDIITYYKALLRTRKDLLQSQWWHWQLMEQGKGLQQQIRAEKEAEMLQCKNDLVQLQEALDQAQSDLQQWEDRWAKVRDRAARNAAEVNCLSMAIHSLFQ</sequence>
<dbReference type="EMBL" id="VZRH01005351">
    <property type="protein sequence ID" value="NWT99758.1"/>
    <property type="molecule type" value="Genomic_DNA"/>
</dbReference>
<keyword evidence="1 2" id="KW-0175">Coiled coil</keyword>
<dbReference type="Proteomes" id="UP000524542">
    <property type="component" value="Unassembled WGS sequence"/>
</dbReference>
<evidence type="ECO:0000259" key="3">
    <source>
        <dbReference type="Pfam" id="PF13863"/>
    </source>
</evidence>
<feature type="coiled-coil region" evidence="2">
    <location>
        <begin position="64"/>
        <end position="112"/>
    </location>
</feature>
<reference evidence="4 5" key="1">
    <citation type="submission" date="2019-09" db="EMBL/GenBank/DDBJ databases">
        <title>Bird 10,000 Genomes (B10K) Project - Family phase.</title>
        <authorList>
            <person name="Zhang G."/>
        </authorList>
    </citation>
    <scope>NUCLEOTIDE SEQUENCE [LARGE SCALE GENOMIC DNA]</scope>
    <source>
        <strain evidence="4">B10K-DU-012-38</strain>
        <tissue evidence="4">Muscle</tissue>
    </source>
</reference>
<evidence type="ECO:0000313" key="5">
    <source>
        <dbReference type="Proteomes" id="UP000524542"/>
    </source>
</evidence>
<dbReference type="InterPro" id="IPR025252">
    <property type="entry name" value="DUF4200"/>
</dbReference>
<dbReference type="PANTHER" id="PTHR21683">
    <property type="entry name" value="COILED-COIL DOMAIN-CONTAINING PROTEIN 42 LIKE-2-LIKE-RELATED"/>
    <property type="match status" value="1"/>
</dbReference>
<dbReference type="InterPro" id="IPR051147">
    <property type="entry name" value="CFAP_domain-containing"/>
</dbReference>
<dbReference type="GO" id="GO:0005856">
    <property type="term" value="C:cytoskeleton"/>
    <property type="evidence" value="ECO:0007669"/>
    <property type="project" value="UniProtKB-ARBA"/>
</dbReference>
<keyword evidence="5" id="KW-1185">Reference proteome</keyword>
<feature type="coiled-coil region" evidence="2">
    <location>
        <begin position="174"/>
        <end position="215"/>
    </location>
</feature>
<comment type="caution">
    <text evidence="4">The sequence shown here is derived from an EMBL/GenBank/DDBJ whole genome shotgun (WGS) entry which is preliminary data.</text>
</comment>
<evidence type="ECO:0000256" key="1">
    <source>
        <dbReference type="ARBA" id="ARBA00023054"/>
    </source>
</evidence>